<comment type="subcellular location">
    <subcellularLocation>
        <location evidence="7">Cell membrane</location>
        <topology evidence="7">Peripheral membrane protein</topology>
        <orientation evidence="7">Cytoplasmic side</orientation>
    </subcellularLocation>
    <subcellularLocation>
        <location evidence="7">Bacterial flagellum basal body</location>
    </subcellularLocation>
</comment>
<dbReference type="EMBL" id="CP011299">
    <property type="protein sequence ID" value="ANF16890.1"/>
    <property type="molecule type" value="Genomic_DNA"/>
</dbReference>
<dbReference type="PANTHER" id="PTHR43484:SF1">
    <property type="entry name" value="FLAGELLAR MOTOR SWITCH PROTEIN FLIN"/>
    <property type="match status" value="1"/>
</dbReference>
<keyword evidence="4 7" id="KW-0145">Chemotaxis</keyword>
<feature type="domain" description="Flagellar motor switch protein FliN-like C-terminal" evidence="8">
    <location>
        <begin position="52"/>
        <end position="120"/>
    </location>
</feature>
<sequence>MTNKNNADDNKNNEIINTVNVDLNKKIDKKGISEVALEKVKKKYKNINFLVNVPINIKIELGTLKLKIKDLLNLSTDSVLTLDKYSGEPLNILVNESIIAKGELVIVEERYGIRITDIIDNSNSSNCLN</sequence>
<keyword evidence="5 7" id="KW-0283">Flagellar rotation</keyword>
<dbReference type="Pfam" id="PF01052">
    <property type="entry name" value="FliMN_C"/>
    <property type="match status" value="1"/>
</dbReference>
<keyword evidence="7" id="KW-0975">Bacterial flagellum</keyword>
<dbReference type="OrthoDB" id="9773459at2"/>
<protein>
    <recommendedName>
        <fullName evidence="2 7">Flagellar motor switch protein FliN</fullName>
    </recommendedName>
</protein>
<dbReference type="SUPFAM" id="SSF101801">
    <property type="entry name" value="Surface presentation of antigens (SPOA)"/>
    <property type="match status" value="1"/>
</dbReference>
<evidence type="ECO:0000256" key="7">
    <source>
        <dbReference type="RuleBase" id="RU362074"/>
    </source>
</evidence>
<dbReference type="InterPro" id="IPR051469">
    <property type="entry name" value="FliN/MopA/SpaO"/>
</dbReference>
<evidence type="ECO:0000256" key="4">
    <source>
        <dbReference type="ARBA" id="ARBA00022500"/>
    </source>
</evidence>
<evidence type="ECO:0000313" key="9">
    <source>
        <dbReference type="EMBL" id="ANF16890.1"/>
    </source>
</evidence>
<reference evidence="9 10" key="1">
    <citation type="submission" date="2015-04" db="EMBL/GenBank/DDBJ databases">
        <title>Buchnera aphidicola assembly.</title>
        <authorList>
            <person name="Zhang Y."/>
        </authorList>
    </citation>
    <scope>NUCLEOTIDE SEQUENCE [LARGE SCALE GENOMIC DNA]</scope>
    <source>
        <strain evidence="9 10">SC</strain>
    </source>
</reference>
<evidence type="ECO:0000259" key="8">
    <source>
        <dbReference type="Pfam" id="PF01052"/>
    </source>
</evidence>
<comment type="similarity">
    <text evidence="1 7">Belongs to the FliN/MopA/SpaO family.</text>
</comment>
<dbReference type="AlphaFoldDB" id="A0A172WD46"/>
<name>A0A172WD46_BUCSC</name>
<dbReference type="Gene3D" id="2.30.330.10">
    <property type="entry name" value="SpoA-like"/>
    <property type="match status" value="1"/>
</dbReference>
<evidence type="ECO:0000256" key="1">
    <source>
        <dbReference type="ARBA" id="ARBA00009226"/>
    </source>
</evidence>
<dbReference type="GO" id="GO:0006935">
    <property type="term" value="P:chemotaxis"/>
    <property type="evidence" value="ECO:0007669"/>
    <property type="project" value="UniProtKB-KW"/>
</dbReference>
<keyword evidence="6 7" id="KW-0472">Membrane</keyword>
<dbReference type="GO" id="GO:0009425">
    <property type="term" value="C:bacterial-type flagellum basal body"/>
    <property type="evidence" value="ECO:0007669"/>
    <property type="project" value="UniProtKB-SubCell"/>
</dbReference>
<dbReference type="PATRIC" id="fig|118110.3.peg.68"/>
<dbReference type="GO" id="GO:0003774">
    <property type="term" value="F:cytoskeletal motor activity"/>
    <property type="evidence" value="ECO:0007669"/>
    <property type="project" value="UniProtKB-UniRule"/>
</dbReference>
<dbReference type="GO" id="GO:0071973">
    <property type="term" value="P:bacterial-type flagellum-dependent cell motility"/>
    <property type="evidence" value="ECO:0007669"/>
    <property type="project" value="UniProtKB-UniRule"/>
</dbReference>
<dbReference type="PANTHER" id="PTHR43484">
    <property type="match status" value="1"/>
</dbReference>
<proteinExistence type="inferred from homology"/>
<dbReference type="PRINTS" id="PR00956">
    <property type="entry name" value="FLGMOTORFLIN"/>
</dbReference>
<organism evidence="9 10">
    <name type="scientific">Buchnera aphidicola subsp. Schlechtendalia chinensis</name>
    <dbReference type="NCBI Taxonomy" id="118110"/>
    <lineage>
        <taxon>Bacteria</taxon>
        <taxon>Pseudomonadati</taxon>
        <taxon>Pseudomonadota</taxon>
        <taxon>Gammaproteobacteria</taxon>
        <taxon>Enterobacterales</taxon>
        <taxon>Erwiniaceae</taxon>
        <taxon>Buchnera</taxon>
    </lineage>
</organism>
<dbReference type="InterPro" id="IPR001543">
    <property type="entry name" value="FliN-like_C"/>
</dbReference>
<keyword evidence="10" id="KW-1185">Reference proteome</keyword>
<evidence type="ECO:0000256" key="3">
    <source>
        <dbReference type="ARBA" id="ARBA00022475"/>
    </source>
</evidence>
<dbReference type="RefSeq" id="WP_075473846.1">
    <property type="nucleotide sequence ID" value="NZ_CP011299.1"/>
</dbReference>
<dbReference type="Proteomes" id="UP000077654">
    <property type="component" value="Chromosome"/>
</dbReference>
<evidence type="ECO:0000256" key="6">
    <source>
        <dbReference type="ARBA" id="ARBA00023136"/>
    </source>
</evidence>
<dbReference type="InterPro" id="IPR012826">
    <property type="entry name" value="FliN"/>
</dbReference>
<accession>A0A172WD46</accession>
<dbReference type="InterPro" id="IPR036429">
    <property type="entry name" value="SpoA-like_sf"/>
</dbReference>
<dbReference type="GO" id="GO:0005886">
    <property type="term" value="C:plasma membrane"/>
    <property type="evidence" value="ECO:0007669"/>
    <property type="project" value="UniProtKB-SubCell"/>
</dbReference>
<dbReference type="STRING" id="118110.XW81_00375"/>
<dbReference type="InterPro" id="IPR001172">
    <property type="entry name" value="FliN_T3SS_HrcQb"/>
</dbReference>
<comment type="function">
    <text evidence="7">FliN is one of three proteins (FliG, FliN, FliM) that form the rotor-mounted switch complex (C ring), located at the base of the basal body. This complex interacts with the CheY and CheZ chemotaxis proteins, in addition to contacting components of the motor that determine the direction of flagellar rotation.</text>
</comment>
<keyword evidence="3 7" id="KW-1003">Cell membrane</keyword>
<evidence type="ECO:0000313" key="10">
    <source>
        <dbReference type="Proteomes" id="UP000077654"/>
    </source>
</evidence>
<evidence type="ECO:0000256" key="5">
    <source>
        <dbReference type="ARBA" id="ARBA00022779"/>
    </source>
</evidence>
<evidence type="ECO:0000256" key="2">
    <source>
        <dbReference type="ARBA" id="ARBA00021897"/>
    </source>
</evidence>
<dbReference type="NCBIfam" id="TIGR02480">
    <property type="entry name" value="fliN"/>
    <property type="match status" value="1"/>
</dbReference>
<gene>
    <name evidence="9" type="ORF">XW81_00375</name>
</gene>